<dbReference type="PANTHER" id="PTHR36933:SF1">
    <property type="entry name" value="SLL0788 PROTEIN"/>
    <property type="match status" value="1"/>
</dbReference>
<gene>
    <name evidence="2" type="ordered locus">Mvan_3708</name>
</gene>
<protein>
    <recommendedName>
        <fullName evidence="1">DUF305 domain-containing protein</fullName>
    </recommendedName>
</protein>
<dbReference type="PANTHER" id="PTHR36933">
    <property type="entry name" value="SLL0788 PROTEIN"/>
    <property type="match status" value="1"/>
</dbReference>
<name>A1TBE3_MYCVP</name>
<dbReference type="InterPro" id="IPR012347">
    <property type="entry name" value="Ferritin-like"/>
</dbReference>
<dbReference type="InterPro" id="IPR005183">
    <property type="entry name" value="DUF305_CopM-like"/>
</dbReference>
<dbReference type="EMBL" id="CP000511">
    <property type="protein sequence ID" value="ABM14493.1"/>
    <property type="molecule type" value="Genomic_DNA"/>
</dbReference>
<reference evidence="2" key="1">
    <citation type="submission" date="2006-12" db="EMBL/GenBank/DDBJ databases">
        <title>Complete sequence of Mycobacterium vanbaalenii PYR-1.</title>
        <authorList>
            <consortium name="US DOE Joint Genome Institute"/>
            <person name="Copeland A."/>
            <person name="Lucas S."/>
            <person name="Lapidus A."/>
            <person name="Barry K."/>
            <person name="Detter J.C."/>
            <person name="Glavina del Rio T."/>
            <person name="Hammon N."/>
            <person name="Israni S."/>
            <person name="Dalin E."/>
            <person name="Tice H."/>
            <person name="Pitluck S."/>
            <person name="Singan V."/>
            <person name="Schmutz J."/>
            <person name="Larimer F."/>
            <person name="Land M."/>
            <person name="Hauser L."/>
            <person name="Kyrpides N."/>
            <person name="Anderson I.J."/>
            <person name="Miller C."/>
            <person name="Richardson P."/>
        </authorList>
    </citation>
    <scope>NUCLEOTIDE SEQUENCE [LARGE SCALE GENOMIC DNA]</scope>
    <source>
        <strain evidence="2">PYR-1</strain>
    </source>
</reference>
<dbReference type="Gene3D" id="1.20.1260.10">
    <property type="match status" value="1"/>
</dbReference>
<sequence length="212" mass="22017">MRADLTTATGRRVRGVCAVLGVVITIPLAGCGDAEGGSSPGLSSGAVAITEQAHTRFDVLFARDIIDHSAQAVALSNQTIGKQGVPTEISDIARRISANSTTHVNELQALLLDWGFAPMTVGSRPPAAAPSVAVGPGEHPLAVDADVGRLTNATGVGAAGVYLELMIRQHRFTISVARDELQSGSNPGAIAIARSLIESQQFEISVMETLQR</sequence>
<dbReference type="HOGENOM" id="CLU_074343_1_1_11"/>
<feature type="domain" description="DUF305" evidence="1">
    <location>
        <begin position="58"/>
        <end position="210"/>
    </location>
</feature>
<keyword evidence="3" id="KW-1185">Reference proteome</keyword>
<dbReference type="KEGG" id="mva:Mvan_3708"/>
<dbReference type="Proteomes" id="UP000009159">
    <property type="component" value="Chromosome"/>
</dbReference>
<proteinExistence type="predicted"/>
<evidence type="ECO:0000313" key="2">
    <source>
        <dbReference type="EMBL" id="ABM14493.1"/>
    </source>
</evidence>
<evidence type="ECO:0000259" key="1">
    <source>
        <dbReference type="Pfam" id="PF03713"/>
    </source>
</evidence>
<organism evidence="2 3">
    <name type="scientific">Mycolicibacterium vanbaalenii (strain DSM 7251 / JCM 13017 / BCRC 16820 / KCTC 9966 / NRRL B-24157 / PYR-1)</name>
    <name type="common">Mycobacterium vanbaalenii</name>
    <dbReference type="NCBI Taxonomy" id="350058"/>
    <lineage>
        <taxon>Bacteria</taxon>
        <taxon>Bacillati</taxon>
        <taxon>Actinomycetota</taxon>
        <taxon>Actinomycetes</taxon>
        <taxon>Mycobacteriales</taxon>
        <taxon>Mycobacteriaceae</taxon>
        <taxon>Mycolicibacterium</taxon>
    </lineage>
</organism>
<dbReference type="Pfam" id="PF03713">
    <property type="entry name" value="DUF305"/>
    <property type="match status" value="1"/>
</dbReference>
<accession>A1TBE3</accession>
<evidence type="ECO:0000313" key="3">
    <source>
        <dbReference type="Proteomes" id="UP000009159"/>
    </source>
</evidence>
<dbReference type="eggNOG" id="ENOG5031HUA">
    <property type="taxonomic scope" value="Bacteria"/>
</dbReference>
<dbReference type="RefSeq" id="WP_011780887.1">
    <property type="nucleotide sequence ID" value="NC_008726.1"/>
</dbReference>
<dbReference type="AlphaFoldDB" id="A1TBE3"/>